<keyword evidence="1" id="KW-0067">ATP-binding</keyword>
<organism evidence="1 2">
    <name type="scientific">Clonorchis sinensis</name>
    <name type="common">Chinese liver fluke</name>
    <dbReference type="NCBI Taxonomy" id="79923"/>
    <lineage>
        <taxon>Eukaryota</taxon>
        <taxon>Metazoa</taxon>
        <taxon>Spiralia</taxon>
        <taxon>Lophotrochozoa</taxon>
        <taxon>Platyhelminthes</taxon>
        <taxon>Trematoda</taxon>
        <taxon>Digenea</taxon>
        <taxon>Opisthorchiida</taxon>
        <taxon>Opisthorchiata</taxon>
        <taxon>Opisthorchiidae</taxon>
        <taxon>Clonorchis</taxon>
    </lineage>
</organism>
<keyword evidence="2" id="KW-1185">Reference proteome</keyword>
<reference key="2">
    <citation type="submission" date="2011-10" db="EMBL/GenBank/DDBJ databases">
        <title>The genome and transcriptome sequence of Clonorchis sinensis provide insights into the carcinogenic liver fluke.</title>
        <authorList>
            <person name="Wang X."/>
            <person name="Huang Y."/>
            <person name="Chen W."/>
            <person name="Liu H."/>
            <person name="Guo L."/>
            <person name="Chen Y."/>
            <person name="Luo F."/>
            <person name="Zhou W."/>
            <person name="Sun J."/>
            <person name="Mao Q."/>
            <person name="Liang P."/>
            <person name="Zhou C."/>
            <person name="Tian Y."/>
            <person name="Men J."/>
            <person name="Lv X."/>
            <person name="Huang L."/>
            <person name="Zhou J."/>
            <person name="Hu Y."/>
            <person name="Li R."/>
            <person name="Zhang F."/>
            <person name="Lei H."/>
            <person name="Li X."/>
            <person name="Hu X."/>
            <person name="Liang C."/>
            <person name="Xu J."/>
            <person name="Wu Z."/>
            <person name="Yu X."/>
        </authorList>
    </citation>
    <scope>NUCLEOTIDE SEQUENCE</scope>
    <source>
        <strain>Henan</strain>
    </source>
</reference>
<evidence type="ECO:0000313" key="1">
    <source>
        <dbReference type="EMBL" id="GAA53566.1"/>
    </source>
</evidence>
<keyword evidence="1" id="KW-0547">Nucleotide-binding</keyword>
<accession>G7YKT5</accession>
<dbReference type="AlphaFoldDB" id="G7YKT5"/>
<dbReference type="GO" id="GO:0005524">
    <property type="term" value="F:ATP binding"/>
    <property type="evidence" value="ECO:0007669"/>
    <property type="project" value="UniProtKB-KW"/>
</dbReference>
<proteinExistence type="predicted"/>
<dbReference type="Proteomes" id="UP000008909">
    <property type="component" value="Unassembled WGS sequence"/>
</dbReference>
<name>G7YKT5_CLOSI</name>
<sequence>MSSMQHEKMAQKLFAVPQMTWRIFPRITRADFQILYGAYIRQLLEYVNQVGHSGRKKYVTHIERVHRFVPKIFAGEQQSQKNKNGNDQGNLSVSFDPVYQSVKPWVTCACGFGFSTRALLPLSGLLSRVPQPARMCALCVVWLQWHQFPYLHSSEPWTSAVNLPDSFYDVLGALLQRNKCSDIVLVVGKMNIQTGTRKPKNKNRINRSAVALFRCLAAMPPEGSTRAGILPGCPSLDRGSREAEAGFEPRTFRSVRKPLAHQLSTVKQHCTGNENMDETWKNVKETMIAVFTAVCPTSSIRQNNRWISLRSPVMIDARKSTPAGNEDDGARKSLKRGIVWSLGQDRELWWTLNPGKMGKAFATVSSRALYQLIQSTDPRKAIVNETK</sequence>
<protein>
    <submittedName>
        <fullName evidence="1">ATP-binding cassette transporter</fullName>
    </submittedName>
</protein>
<dbReference type="EMBL" id="DF143530">
    <property type="protein sequence ID" value="GAA53566.1"/>
    <property type="molecule type" value="Genomic_DNA"/>
</dbReference>
<evidence type="ECO:0000313" key="2">
    <source>
        <dbReference type="Proteomes" id="UP000008909"/>
    </source>
</evidence>
<gene>
    <name evidence="1" type="ORF">CLF_110517</name>
</gene>
<reference evidence="1" key="1">
    <citation type="journal article" date="2011" name="Genome Biol.">
        <title>The draft genome of the carcinogenic human liver fluke Clonorchis sinensis.</title>
        <authorList>
            <person name="Wang X."/>
            <person name="Chen W."/>
            <person name="Huang Y."/>
            <person name="Sun J."/>
            <person name="Men J."/>
            <person name="Liu H."/>
            <person name="Luo F."/>
            <person name="Guo L."/>
            <person name="Lv X."/>
            <person name="Deng C."/>
            <person name="Zhou C."/>
            <person name="Fan Y."/>
            <person name="Li X."/>
            <person name="Huang L."/>
            <person name="Hu Y."/>
            <person name="Liang C."/>
            <person name="Hu X."/>
            <person name="Xu J."/>
            <person name="Yu X."/>
        </authorList>
    </citation>
    <scope>NUCLEOTIDE SEQUENCE [LARGE SCALE GENOMIC DNA]</scope>
    <source>
        <strain evidence="1">Henan</strain>
    </source>
</reference>